<dbReference type="AlphaFoldDB" id="A0A1M6QZA2"/>
<proteinExistence type="predicted"/>
<feature type="transmembrane region" description="Helical" evidence="1">
    <location>
        <begin position="213"/>
        <end position="228"/>
    </location>
</feature>
<gene>
    <name evidence="2" type="ORF">SAMN02745181_3502</name>
</gene>
<dbReference type="RefSeq" id="WP_268793986.1">
    <property type="nucleotide sequence ID" value="NZ_FQYR01000007.1"/>
</dbReference>
<feature type="transmembrane region" description="Helical" evidence="1">
    <location>
        <begin position="97"/>
        <end position="114"/>
    </location>
</feature>
<name>A0A1M6QZA2_9BACT</name>
<feature type="transmembrane region" description="Helical" evidence="1">
    <location>
        <begin position="172"/>
        <end position="192"/>
    </location>
</feature>
<dbReference type="STRING" id="1123071.SAMN02745181_3502"/>
<dbReference type="Proteomes" id="UP000184510">
    <property type="component" value="Unassembled WGS sequence"/>
</dbReference>
<dbReference type="InterPro" id="IPR029468">
    <property type="entry name" value="O-ag_pol_Wzy"/>
</dbReference>
<reference evidence="2 3" key="1">
    <citation type="submission" date="2016-11" db="EMBL/GenBank/DDBJ databases">
        <authorList>
            <person name="Jaros S."/>
            <person name="Januszkiewicz K."/>
            <person name="Wedrychowicz H."/>
        </authorList>
    </citation>
    <scope>NUCLEOTIDE SEQUENCE [LARGE SCALE GENOMIC DNA]</scope>
    <source>
        <strain evidence="2 3">DSM 18772</strain>
    </source>
</reference>
<keyword evidence="1" id="KW-0472">Membrane</keyword>
<dbReference type="Pfam" id="PF14296">
    <property type="entry name" value="O-ag_pol_Wzy"/>
    <property type="match status" value="1"/>
</dbReference>
<organism evidence="2 3">
    <name type="scientific">Rubritalea squalenifaciens DSM 18772</name>
    <dbReference type="NCBI Taxonomy" id="1123071"/>
    <lineage>
        <taxon>Bacteria</taxon>
        <taxon>Pseudomonadati</taxon>
        <taxon>Verrucomicrobiota</taxon>
        <taxon>Verrucomicrobiia</taxon>
        <taxon>Verrucomicrobiales</taxon>
        <taxon>Rubritaleaceae</taxon>
        <taxon>Rubritalea</taxon>
    </lineage>
</organism>
<protein>
    <submittedName>
        <fullName evidence="2">Oligosaccharide repeat unit polymerase</fullName>
    </submittedName>
</protein>
<feature type="transmembrane region" description="Helical" evidence="1">
    <location>
        <begin position="134"/>
        <end position="152"/>
    </location>
</feature>
<feature type="transmembrane region" description="Helical" evidence="1">
    <location>
        <begin position="58"/>
        <end position="77"/>
    </location>
</feature>
<keyword evidence="3" id="KW-1185">Reference proteome</keyword>
<feature type="transmembrane region" description="Helical" evidence="1">
    <location>
        <begin position="389"/>
        <end position="408"/>
    </location>
</feature>
<sequence>MRVYIQLFYFVLALILKPDLVSSFDPLRVSLLTGLTVASVLTEWCIYGRQKNFFRLDVLFILGFFIVHFQWPLMFLFGVEMRKMSVEASISSINYGTWLSALGLIAWNAGWGAFTFKKQPRKRIIKVEYKKLKIAFVLLFVLFLITAGRDYLTGAIYRGELEGGDYSGAAGGIASYIQLLLGLVLAVLLAYFMPMSGAYIRNGRGWWGKVDKFIPIAVAGYIFMYLAVGDRGGAVQAASVVLILYGVFVKPITAKQFIILALVGAFVLTVIGWGRSSLDEKGKRNIIEAGIEKIQERDDQGFYIYTLTLADSVTCLHGSIADVNSSGGIYWGKLWRGDIFSLVPLLGKYTMTTFGLKNHDVSSSGRLTYLSFGEDSKIGSGSTIIADLYHNWGTAGVVIFMFALGVLYQRVTQGIVRREGFKWVVMAAALATVAFYSSRAGYLIFLRPLVWTYLIAKFCTTVKTLSSSEGETAN</sequence>
<evidence type="ECO:0000313" key="2">
    <source>
        <dbReference type="EMBL" id="SHK25428.1"/>
    </source>
</evidence>
<dbReference type="EMBL" id="FQYR01000007">
    <property type="protein sequence ID" value="SHK25428.1"/>
    <property type="molecule type" value="Genomic_DNA"/>
</dbReference>
<dbReference type="NCBIfam" id="TIGR04370">
    <property type="entry name" value="glyco_rpt_poly"/>
    <property type="match status" value="1"/>
</dbReference>
<accession>A0A1M6QZA2</accession>
<feature type="transmembrane region" description="Helical" evidence="1">
    <location>
        <begin position="257"/>
        <end position="274"/>
    </location>
</feature>
<evidence type="ECO:0000256" key="1">
    <source>
        <dbReference type="SAM" id="Phobius"/>
    </source>
</evidence>
<evidence type="ECO:0000313" key="3">
    <source>
        <dbReference type="Proteomes" id="UP000184510"/>
    </source>
</evidence>
<dbReference type="InParanoid" id="A0A1M6QZA2"/>
<keyword evidence="1" id="KW-1133">Transmembrane helix</keyword>
<keyword evidence="1" id="KW-0812">Transmembrane</keyword>
<feature type="transmembrane region" description="Helical" evidence="1">
    <location>
        <begin position="234"/>
        <end position="250"/>
    </location>
</feature>
<feature type="transmembrane region" description="Helical" evidence="1">
    <location>
        <begin position="420"/>
        <end position="445"/>
    </location>
</feature>